<accession>A0A0D6MNH5</accession>
<proteinExistence type="predicted"/>
<evidence type="ECO:0000256" key="1">
    <source>
        <dbReference type="SAM" id="Phobius"/>
    </source>
</evidence>
<dbReference type="RefSeq" id="WP_048849462.1">
    <property type="nucleotide sequence ID" value="NZ_BALE01000031.1"/>
</dbReference>
<evidence type="ECO:0000313" key="2">
    <source>
        <dbReference type="EMBL" id="GAN54828.1"/>
    </source>
</evidence>
<keyword evidence="3" id="KW-1185">Reference proteome</keyword>
<gene>
    <name evidence="2" type="ORF">Tasa_031_046</name>
</gene>
<protein>
    <submittedName>
        <fullName evidence="2">Uncharacterized protein</fullName>
    </submittedName>
</protein>
<dbReference type="Proteomes" id="UP000032679">
    <property type="component" value="Unassembled WGS sequence"/>
</dbReference>
<comment type="caution">
    <text evidence="2">The sequence shown here is derived from an EMBL/GenBank/DDBJ whole genome shotgun (WGS) entry which is preliminary data.</text>
</comment>
<dbReference type="AlphaFoldDB" id="A0A0D6MNH5"/>
<keyword evidence="1" id="KW-0812">Transmembrane</keyword>
<feature type="transmembrane region" description="Helical" evidence="1">
    <location>
        <begin position="44"/>
        <end position="67"/>
    </location>
</feature>
<organism evidence="2 3">
    <name type="scientific">Tanticharoenia sakaeratensis NBRC 103193</name>
    <dbReference type="NCBI Taxonomy" id="1231623"/>
    <lineage>
        <taxon>Bacteria</taxon>
        <taxon>Pseudomonadati</taxon>
        <taxon>Pseudomonadota</taxon>
        <taxon>Alphaproteobacteria</taxon>
        <taxon>Acetobacterales</taxon>
        <taxon>Acetobacteraceae</taxon>
        <taxon>Tanticharoenia</taxon>
    </lineage>
</organism>
<dbReference type="EMBL" id="BALE01000031">
    <property type="protein sequence ID" value="GAN54828.1"/>
    <property type="molecule type" value="Genomic_DNA"/>
</dbReference>
<name>A0A0D6MNH5_9PROT</name>
<keyword evidence="1" id="KW-0472">Membrane</keyword>
<evidence type="ECO:0000313" key="3">
    <source>
        <dbReference type="Proteomes" id="UP000032679"/>
    </source>
</evidence>
<keyword evidence="1" id="KW-1133">Transmembrane helix</keyword>
<sequence>MTDRQWLEERDAVDPADEDADAIERFNGIGDPDRSEVRGLIRSFVTGLVLPLCLVGALLIVAMWMLIAKFNLLAM</sequence>
<reference evidence="2 3" key="1">
    <citation type="submission" date="2012-10" db="EMBL/GenBank/DDBJ databases">
        <title>Genome sequencing of Tanticharoenia sakaeratensis NBRC 103193.</title>
        <authorList>
            <person name="Azuma Y."/>
            <person name="Hadano H."/>
            <person name="Hirakawa H."/>
            <person name="Matsushita K."/>
        </authorList>
    </citation>
    <scope>NUCLEOTIDE SEQUENCE [LARGE SCALE GENOMIC DNA]</scope>
    <source>
        <strain evidence="2 3">NBRC 103193</strain>
    </source>
</reference>